<dbReference type="PANTHER" id="PTHR47233">
    <property type="entry name" value="CHEMOTAXIS PROTEIN CHEV"/>
    <property type="match status" value="1"/>
</dbReference>
<feature type="non-terminal residue" evidence="1">
    <location>
        <position position="1"/>
    </location>
</feature>
<gene>
    <name evidence="1" type="ORF">EAY64_20125</name>
</gene>
<evidence type="ECO:0000313" key="2">
    <source>
        <dbReference type="Proteomes" id="UP000274139"/>
    </source>
</evidence>
<organism evidence="1 2">
    <name type="scientific">Aquitalea palustris</name>
    <dbReference type="NCBI Taxonomy" id="2480983"/>
    <lineage>
        <taxon>Bacteria</taxon>
        <taxon>Pseudomonadati</taxon>
        <taxon>Pseudomonadota</taxon>
        <taxon>Betaproteobacteria</taxon>
        <taxon>Neisseriales</taxon>
        <taxon>Chromobacteriaceae</taxon>
        <taxon>Aquitalea</taxon>
    </lineage>
</organism>
<dbReference type="SUPFAM" id="SSF52172">
    <property type="entry name" value="CheY-like"/>
    <property type="match status" value="1"/>
</dbReference>
<accession>A0A454JCU4</accession>
<dbReference type="InterPro" id="IPR011006">
    <property type="entry name" value="CheY-like_superfamily"/>
</dbReference>
<dbReference type="AlphaFoldDB" id="A0A454JCU4"/>
<comment type="caution">
    <text evidence="1">The sequence shown here is derived from an EMBL/GenBank/DDBJ whole genome shotgun (WGS) entry which is preliminary data.</text>
</comment>
<dbReference type="Gene3D" id="3.40.50.2300">
    <property type="match status" value="1"/>
</dbReference>
<sequence length="58" mass="6308">LIKSDPRFAGIPVLMHSSLSGTSNQKLGQSVGVDAYVSKFEAQKLSMKLREMLSLAKN</sequence>
<reference evidence="1 2" key="1">
    <citation type="submission" date="2018-10" db="EMBL/GenBank/DDBJ databases">
        <title>Draft genome sequence of Aquitalea MWU14-2217 isolated from a wild cranberry bog in Provincetown, Massachusetts.</title>
        <authorList>
            <person name="Ebadzadsahrai G."/>
            <person name="Soby S."/>
        </authorList>
    </citation>
    <scope>NUCLEOTIDE SEQUENCE [LARGE SCALE GENOMIC DNA]</scope>
    <source>
        <strain evidence="1 2">MWU14-2217</strain>
    </source>
</reference>
<dbReference type="Proteomes" id="UP000274139">
    <property type="component" value="Unassembled WGS sequence"/>
</dbReference>
<evidence type="ECO:0000313" key="1">
    <source>
        <dbReference type="EMBL" id="RMC90487.1"/>
    </source>
</evidence>
<proteinExistence type="predicted"/>
<dbReference type="PANTHER" id="PTHR47233:SF3">
    <property type="entry name" value="CHEMOTAXIS PROTEIN CHEV"/>
    <property type="match status" value="1"/>
</dbReference>
<keyword evidence="2" id="KW-1185">Reference proteome</keyword>
<protein>
    <submittedName>
        <fullName evidence="1">Chemotaxis protein CheV</fullName>
    </submittedName>
</protein>
<name>A0A454JCU4_9NEIS</name>
<dbReference type="EMBL" id="RFAR01000160">
    <property type="protein sequence ID" value="RMC90487.1"/>
    <property type="molecule type" value="Genomic_DNA"/>
</dbReference>